<dbReference type="PANTHER" id="PTHR23421">
    <property type="entry name" value="BETA-GALACTOSIDASE RELATED"/>
    <property type="match status" value="1"/>
</dbReference>
<feature type="signal peptide" evidence="2">
    <location>
        <begin position="1"/>
        <end position="20"/>
    </location>
</feature>
<evidence type="ECO:0000256" key="2">
    <source>
        <dbReference type="SAM" id="SignalP"/>
    </source>
</evidence>
<dbReference type="Gene3D" id="3.20.20.80">
    <property type="entry name" value="Glycosidases"/>
    <property type="match status" value="1"/>
</dbReference>
<dbReference type="InterPro" id="IPR017853">
    <property type="entry name" value="GH"/>
</dbReference>
<dbReference type="Proteomes" id="UP001385951">
    <property type="component" value="Unassembled WGS sequence"/>
</dbReference>
<gene>
    <name evidence="4" type="ORF">QCA50_005120</name>
</gene>
<accession>A0AAW0GR70</accession>
<evidence type="ECO:0000259" key="3">
    <source>
        <dbReference type="Pfam" id="PF01301"/>
    </source>
</evidence>
<evidence type="ECO:0000313" key="4">
    <source>
        <dbReference type="EMBL" id="KAK7691720.1"/>
    </source>
</evidence>
<organism evidence="4 5">
    <name type="scientific">Cerrena zonata</name>
    <dbReference type="NCBI Taxonomy" id="2478898"/>
    <lineage>
        <taxon>Eukaryota</taxon>
        <taxon>Fungi</taxon>
        <taxon>Dikarya</taxon>
        <taxon>Basidiomycota</taxon>
        <taxon>Agaricomycotina</taxon>
        <taxon>Agaricomycetes</taxon>
        <taxon>Polyporales</taxon>
        <taxon>Cerrenaceae</taxon>
        <taxon>Cerrena</taxon>
    </lineage>
</organism>
<dbReference type="GO" id="GO:0004553">
    <property type="term" value="F:hydrolase activity, hydrolyzing O-glycosyl compounds"/>
    <property type="evidence" value="ECO:0007669"/>
    <property type="project" value="InterPro"/>
</dbReference>
<evidence type="ECO:0000256" key="1">
    <source>
        <dbReference type="ARBA" id="ARBA00009809"/>
    </source>
</evidence>
<sequence>MKALFKLFVSLSIYSNLALSYTVPPGSAGFYHGNSTAAVTMDSHSFFFNDKRAFVFSGEVHGWRIPSGKPMWRDVFEKLKAAGFNAVSVYHHWAISEGKQGQLDFEYHRSQTDLYDVASEVGLFVIARPGPYINVSLPTRFPSVAY</sequence>
<proteinExistence type="inferred from homology"/>
<reference evidence="4 5" key="1">
    <citation type="submission" date="2022-09" db="EMBL/GenBank/DDBJ databases">
        <authorList>
            <person name="Palmer J.M."/>
        </authorList>
    </citation>
    <scope>NUCLEOTIDE SEQUENCE [LARGE SCALE GENOMIC DNA]</scope>
    <source>
        <strain evidence="4 5">DSM 7382</strain>
    </source>
</reference>
<feature type="chain" id="PRO_5043440945" description="Glycoside hydrolase 35 catalytic domain-containing protein" evidence="2">
    <location>
        <begin position="21"/>
        <end position="146"/>
    </location>
</feature>
<keyword evidence="2" id="KW-0732">Signal</keyword>
<feature type="domain" description="Glycoside hydrolase 35 catalytic" evidence="3">
    <location>
        <begin position="45"/>
        <end position="134"/>
    </location>
</feature>
<dbReference type="EMBL" id="JASBNA010000005">
    <property type="protein sequence ID" value="KAK7691720.1"/>
    <property type="molecule type" value="Genomic_DNA"/>
</dbReference>
<protein>
    <recommendedName>
        <fullName evidence="3">Glycoside hydrolase 35 catalytic domain-containing protein</fullName>
    </recommendedName>
</protein>
<comment type="similarity">
    <text evidence="1">Belongs to the glycosyl hydrolase 35 family.</text>
</comment>
<comment type="caution">
    <text evidence="4">The sequence shown here is derived from an EMBL/GenBank/DDBJ whole genome shotgun (WGS) entry which is preliminary data.</text>
</comment>
<dbReference type="InterPro" id="IPR031330">
    <property type="entry name" value="Gly_Hdrlase_35_cat"/>
</dbReference>
<evidence type="ECO:0000313" key="5">
    <source>
        <dbReference type="Proteomes" id="UP001385951"/>
    </source>
</evidence>
<dbReference type="Pfam" id="PF01301">
    <property type="entry name" value="Glyco_hydro_35"/>
    <property type="match status" value="1"/>
</dbReference>
<dbReference type="SUPFAM" id="SSF51445">
    <property type="entry name" value="(Trans)glycosidases"/>
    <property type="match status" value="1"/>
</dbReference>
<keyword evidence="5" id="KW-1185">Reference proteome</keyword>
<dbReference type="AlphaFoldDB" id="A0AAW0GR70"/>
<dbReference type="GO" id="GO:0005975">
    <property type="term" value="P:carbohydrate metabolic process"/>
    <property type="evidence" value="ECO:0007669"/>
    <property type="project" value="InterPro"/>
</dbReference>
<dbReference type="InterPro" id="IPR001944">
    <property type="entry name" value="Glycoside_Hdrlase_35"/>
</dbReference>
<name>A0AAW0GR70_9APHY</name>